<dbReference type="InterPro" id="IPR013972">
    <property type="entry name" value="YcbB"/>
</dbReference>
<name>A0ABR9ZQL6_9FIRM</name>
<evidence type="ECO:0000256" key="1">
    <source>
        <dbReference type="ARBA" id="ARBA00018672"/>
    </source>
</evidence>
<comment type="caution">
    <text evidence="5">The sequence shown here is derived from an EMBL/GenBank/DDBJ whole genome shotgun (WGS) entry which is preliminary data.</text>
</comment>
<dbReference type="InterPro" id="IPR011006">
    <property type="entry name" value="CheY-like_superfamily"/>
</dbReference>
<evidence type="ECO:0000313" key="6">
    <source>
        <dbReference type="Proteomes" id="UP000614200"/>
    </source>
</evidence>
<feature type="modified residue" description="4-aspartylphosphate" evidence="3">
    <location>
        <position position="54"/>
    </location>
</feature>
<evidence type="ECO:0000256" key="2">
    <source>
        <dbReference type="ARBA" id="ARBA00024867"/>
    </source>
</evidence>
<dbReference type="PROSITE" id="PS50110">
    <property type="entry name" value="RESPONSE_REGULATORY"/>
    <property type="match status" value="1"/>
</dbReference>
<reference evidence="5 6" key="1">
    <citation type="submission" date="2020-11" db="EMBL/GenBank/DDBJ databases">
        <title>Fusibacter basophilias sp. nov.</title>
        <authorList>
            <person name="Qiu D."/>
        </authorList>
    </citation>
    <scope>NUCLEOTIDE SEQUENCE [LARGE SCALE GENOMIC DNA]</scope>
    <source>
        <strain evidence="5 6">Q10-2</strain>
    </source>
</reference>
<proteinExistence type="predicted"/>
<gene>
    <name evidence="5" type="ORF">ISU02_06405</name>
</gene>
<organism evidence="5 6">
    <name type="scientific">Fusibacter ferrireducens</name>
    <dbReference type="NCBI Taxonomy" id="2785058"/>
    <lineage>
        <taxon>Bacteria</taxon>
        <taxon>Bacillati</taxon>
        <taxon>Bacillota</taxon>
        <taxon>Clostridia</taxon>
        <taxon>Eubacteriales</taxon>
        <taxon>Eubacteriales Family XII. Incertae Sedis</taxon>
        <taxon>Fusibacter</taxon>
    </lineage>
</organism>
<evidence type="ECO:0000259" key="4">
    <source>
        <dbReference type="PROSITE" id="PS50110"/>
    </source>
</evidence>
<keyword evidence="3" id="KW-0597">Phosphoprotein</keyword>
<accession>A0ABR9ZQL6</accession>
<sequence length="286" mass="32472">MMKIYIVDDDISVIKMLEEIILDEVLGELIGSSLSSKKALEEIPILKPDIILLDLLMPEVDGTTLVEILKEQECQSKFIMISQVSSKKIIGEAYERGITFYISKPVNKREVATVIRNVTDNIMIEQNLDKIKKVLNFDSHNQPTVSPSSVTGQQDSLEKKIKVIFSRLGILGESGCDEMIKLCKYIKEGKISLTSNKLKDISNEISDNPKAMEQRIRRAINRGLSNIASLGIEDYLNEVFVKYSNTLFDFEQVRLEMEYLRGKKAYGGKINIKKFIDNLILLVDEM</sequence>
<feature type="domain" description="Response regulatory" evidence="4">
    <location>
        <begin position="3"/>
        <end position="119"/>
    </location>
</feature>
<dbReference type="InterPro" id="IPR051271">
    <property type="entry name" value="2C-system_Tx_regulators"/>
</dbReference>
<dbReference type="PANTHER" id="PTHR45526">
    <property type="entry name" value="TRANSCRIPTIONAL REGULATORY PROTEIN DPIA"/>
    <property type="match status" value="1"/>
</dbReference>
<dbReference type="InterPro" id="IPR001789">
    <property type="entry name" value="Sig_transdc_resp-reg_receiver"/>
</dbReference>
<dbReference type="Proteomes" id="UP000614200">
    <property type="component" value="Unassembled WGS sequence"/>
</dbReference>
<dbReference type="Pfam" id="PF00072">
    <property type="entry name" value="Response_reg"/>
    <property type="match status" value="1"/>
</dbReference>
<dbReference type="SUPFAM" id="SSF52172">
    <property type="entry name" value="CheY-like"/>
    <property type="match status" value="1"/>
</dbReference>
<evidence type="ECO:0000256" key="3">
    <source>
        <dbReference type="PROSITE-ProRule" id="PRU00169"/>
    </source>
</evidence>
<dbReference type="Gene3D" id="3.40.50.2300">
    <property type="match status" value="1"/>
</dbReference>
<dbReference type="PANTHER" id="PTHR45526:SF1">
    <property type="entry name" value="TRANSCRIPTIONAL REGULATORY PROTEIN DCUR-RELATED"/>
    <property type="match status" value="1"/>
</dbReference>
<keyword evidence="6" id="KW-1185">Reference proteome</keyword>
<dbReference type="SMART" id="SM00448">
    <property type="entry name" value="REC"/>
    <property type="match status" value="1"/>
</dbReference>
<comment type="function">
    <text evidence="2">May play the central regulatory role in sporulation. It may be an element of the effector pathway responsible for the activation of sporulation genes in response to nutritional stress. Spo0A may act in concert with spo0H (a sigma factor) to control the expression of some genes that are critical to the sporulation process.</text>
</comment>
<dbReference type="EMBL" id="JADKNH010000003">
    <property type="protein sequence ID" value="MBF4692741.1"/>
    <property type="molecule type" value="Genomic_DNA"/>
</dbReference>
<evidence type="ECO:0000313" key="5">
    <source>
        <dbReference type="EMBL" id="MBF4692741.1"/>
    </source>
</evidence>
<protein>
    <recommendedName>
        <fullName evidence="1">Stage 0 sporulation protein A homolog</fullName>
    </recommendedName>
</protein>
<dbReference type="Pfam" id="PF08664">
    <property type="entry name" value="YcbB"/>
    <property type="match status" value="1"/>
</dbReference>